<evidence type="ECO:0000256" key="3">
    <source>
        <dbReference type="ARBA" id="ARBA00022801"/>
    </source>
</evidence>
<dbReference type="InterPro" id="IPR029021">
    <property type="entry name" value="Prot-tyrosine_phosphatase-like"/>
</dbReference>
<organism evidence="8 9">
    <name type="scientific">Gonium pectorale</name>
    <name type="common">Green alga</name>
    <dbReference type="NCBI Taxonomy" id="33097"/>
    <lineage>
        <taxon>Eukaryota</taxon>
        <taxon>Viridiplantae</taxon>
        <taxon>Chlorophyta</taxon>
        <taxon>core chlorophytes</taxon>
        <taxon>Chlorophyceae</taxon>
        <taxon>CS clade</taxon>
        <taxon>Chlamydomonadales</taxon>
        <taxon>Volvocaceae</taxon>
        <taxon>Gonium</taxon>
    </lineage>
</organism>
<dbReference type="GO" id="GO:0004721">
    <property type="term" value="F:phosphoprotein phosphatase activity"/>
    <property type="evidence" value="ECO:0007669"/>
    <property type="project" value="UniProtKB-KW"/>
</dbReference>
<comment type="subcellular location">
    <subcellularLocation>
        <location evidence="1">Cytoplasm</location>
    </subcellularLocation>
</comment>
<evidence type="ECO:0008006" key="10">
    <source>
        <dbReference type="Google" id="ProtNLM"/>
    </source>
</evidence>
<dbReference type="STRING" id="33097.A0A150GXN8"/>
<dbReference type="PROSITE" id="PS51182">
    <property type="entry name" value="C2_TENSIN"/>
    <property type="match status" value="1"/>
</dbReference>
<dbReference type="SUPFAM" id="SSF52799">
    <property type="entry name" value="(Phosphotyrosine protein) phosphatases II"/>
    <property type="match status" value="1"/>
</dbReference>
<dbReference type="Proteomes" id="UP000075714">
    <property type="component" value="Unassembled WGS sequence"/>
</dbReference>
<dbReference type="InterPro" id="IPR029023">
    <property type="entry name" value="Tensin_phosphatase"/>
</dbReference>
<evidence type="ECO:0000259" key="6">
    <source>
        <dbReference type="PROSITE" id="PS51181"/>
    </source>
</evidence>
<gene>
    <name evidence="8" type="ORF">GPECTOR_4g654</name>
</gene>
<dbReference type="PANTHER" id="PTHR12305">
    <property type="entry name" value="PHOSPHATASE WITH HOMOLOGY TO TENSIN"/>
    <property type="match status" value="1"/>
</dbReference>
<name>A0A150GXN8_GONPE</name>
<dbReference type="EMBL" id="LSYV01000005">
    <property type="protein sequence ID" value="KXZ54589.1"/>
    <property type="molecule type" value="Genomic_DNA"/>
</dbReference>
<proteinExistence type="predicted"/>
<keyword evidence="9" id="KW-1185">Reference proteome</keyword>
<dbReference type="AlphaFoldDB" id="A0A150GXN8"/>
<protein>
    <recommendedName>
        <fullName evidence="10">Phosphatidylinositol-3,4,5-trisphosphate 3-phosphatase</fullName>
    </recommendedName>
</protein>
<dbReference type="PROSITE" id="PS51181">
    <property type="entry name" value="PPASE_TENSIN"/>
    <property type="match status" value="1"/>
</dbReference>
<comment type="caution">
    <text evidence="8">The sequence shown here is derived from an EMBL/GenBank/DDBJ whole genome shotgun (WGS) entry which is preliminary data.</text>
</comment>
<dbReference type="GO" id="GO:0005829">
    <property type="term" value="C:cytosol"/>
    <property type="evidence" value="ECO:0007669"/>
    <property type="project" value="TreeGrafter"/>
</dbReference>
<dbReference type="InterPro" id="IPR016130">
    <property type="entry name" value="Tyr_Pase_AS"/>
</dbReference>
<reference evidence="9" key="1">
    <citation type="journal article" date="2016" name="Nat. Commun.">
        <title>The Gonium pectorale genome demonstrates co-option of cell cycle regulation during the evolution of multicellularity.</title>
        <authorList>
            <person name="Hanschen E.R."/>
            <person name="Marriage T.N."/>
            <person name="Ferris P.J."/>
            <person name="Hamaji T."/>
            <person name="Toyoda A."/>
            <person name="Fujiyama A."/>
            <person name="Neme R."/>
            <person name="Noguchi H."/>
            <person name="Minakuchi Y."/>
            <person name="Suzuki M."/>
            <person name="Kawai-Toyooka H."/>
            <person name="Smith D.R."/>
            <person name="Sparks H."/>
            <person name="Anderson J."/>
            <person name="Bakaric R."/>
            <person name="Luria V."/>
            <person name="Karger A."/>
            <person name="Kirschner M.W."/>
            <person name="Durand P.M."/>
            <person name="Michod R.E."/>
            <person name="Nozaki H."/>
            <person name="Olson B.J."/>
        </authorList>
    </citation>
    <scope>NUCLEOTIDE SEQUENCE [LARGE SCALE GENOMIC DNA]</scope>
    <source>
        <strain evidence="9">NIES-2863</strain>
    </source>
</reference>
<sequence>MAFIARRLYRNPVHQVIRLLEERHGGRYKVYNLCVERGYDHAIFGGRVVRLPMYDGQAPPLDQLVALCRDAAAWLSADPSHVVAVHCKAGKGRTGVAVCALLLALEPRLTPDSLGSVLEFWAERRTKDRKGVTIASQRRFVEYFHAMMLASAGMGLSGPGPRPDTADQTGAATSAQAAVAAAATAGDPAGAAATAAAAAAAAGTSVEASLVVLDRLTVPVRPARLTRLVFRGLPPALLYDCTVSMWCRPVGHYQAHAVCHVTSGPPRGAMMPVSAANPSGTASAAASEEALAAGPLLSGDIKVQLFQGAVPEPAADVFKGGSSQFSAWLNTAFLDPRVGPGRLLLGRPQLDKLSKPLRRWRGDVALCIEYEVAT</sequence>
<dbReference type="GO" id="GO:0016314">
    <property type="term" value="F:phosphatidylinositol-3,4,5-trisphosphate 3-phosphatase activity"/>
    <property type="evidence" value="ECO:0007669"/>
    <property type="project" value="TreeGrafter"/>
</dbReference>
<evidence type="ECO:0000313" key="9">
    <source>
        <dbReference type="Proteomes" id="UP000075714"/>
    </source>
</evidence>
<dbReference type="OrthoDB" id="266663at2759"/>
<feature type="domain" description="Tyrosine specific protein phosphatases" evidence="5">
    <location>
        <begin position="62"/>
        <end position="139"/>
    </location>
</feature>
<dbReference type="InterPro" id="IPR014020">
    <property type="entry name" value="Tensin_C2-dom"/>
</dbReference>
<dbReference type="PANTHER" id="PTHR12305:SF81">
    <property type="entry name" value="PHOSPHATIDYLINOSITOL 3,4,5-TRISPHOSPHATE 3-PHOSPHATASE AND DUAL-SPECIFICITY PROTEIN PHOSPHATASE PTEN"/>
    <property type="match status" value="1"/>
</dbReference>
<dbReference type="GO" id="GO:0050793">
    <property type="term" value="P:regulation of developmental process"/>
    <property type="evidence" value="ECO:0007669"/>
    <property type="project" value="UniProtKB-ARBA"/>
</dbReference>
<evidence type="ECO:0000256" key="1">
    <source>
        <dbReference type="ARBA" id="ARBA00004496"/>
    </source>
</evidence>
<dbReference type="InterPro" id="IPR000387">
    <property type="entry name" value="Tyr_Pase_dom"/>
</dbReference>
<evidence type="ECO:0000256" key="2">
    <source>
        <dbReference type="ARBA" id="ARBA00022490"/>
    </source>
</evidence>
<dbReference type="InterPro" id="IPR051281">
    <property type="entry name" value="Dual-spec_lipid-protein_phosph"/>
</dbReference>
<accession>A0A150GXN8</accession>
<keyword evidence="2" id="KW-0963">Cytoplasm</keyword>
<evidence type="ECO:0000313" key="8">
    <source>
        <dbReference type="EMBL" id="KXZ54589.1"/>
    </source>
</evidence>
<feature type="domain" description="C2 tensin-type" evidence="7">
    <location>
        <begin position="220"/>
        <end position="373"/>
    </location>
</feature>
<dbReference type="Pfam" id="PF22785">
    <property type="entry name" value="Tc-R-P"/>
    <property type="match status" value="1"/>
</dbReference>
<evidence type="ECO:0000256" key="4">
    <source>
        <dbReference type="ARBA" id="ARBA00022912"/>
    </source>
</evidence>
<dbReference type="Gene3D" id="3.90.190.10">
    <property type="entry name" value="Protein tyrosine phosphatase superfamily"/>
    <property type="match status" value="1"/>
</dbReference>
<dbReference type="GO" id="GO:0042995">
    <property type="term" value="C:cell projection"/>
    <property type="evidence" value="ECO:0007669"/>
    <property type="project" value="UniProtKB-ARBA"/>
</dbReference>
<dbReference type="PROSITE" id="PS00383">
    <property type="entry name" value="TYR_PHOSPHATASE_1"/>
    <property type="match status" value="1"/>
</dbReference>
<evidence type="ECO:0000259" key="7">
    <source>
        <dbReference type="PROSITE" id="PS51182"/>
    </source>
</evidence>
<keyword evidence="3" id="KW-0378">Hydrolase</keyword>
<dbReference type="PROSITE" id="PS50056">
    <property type="entry name" value="TYR_PHOSPHATASE_2"/>
    <property type="match status" value="1"/>
</dbReference>
<keyword evidence="4" id="KW-0904">Protein phosphatase</keyword>
<feature type="domain" description="Phosphatase tensin-type" evidence="6">
    <location>
        <begin position="1"/>
        <end position="151"/>
    </location>
</feature>
<evidence type="ECO:0000259" key="5">
    <source>
        <dbReference type="PROSITE" id="PS50056"/>
    </source>
</evidence>